<dbReference type="EMBL" id="LZYO01000442">
    <property type="protein sequence ID" value="ODH13658.1"/>
    <property type="molecule type" value="Genomic_DNA"/>
</dbReference>
<keyword evidence="1" id="KW-0238">DNA-binding</keyword>
<dbReference type="OrthoDB" id="71302at2759"/>
<evidence type="ECO:0000256" key="3">
    <source>
        <dbReference type="SAM" id="MobiDB-lite"/>
    </source>
</evidence>
<dbReference type="Gene3D" id="4.10.280.10">
    <property type="entry name" value="Helix-loop-helix DNA-binding domain"/>
    <property type="match status" value="1"/>
</dbReference>
<dbReference type="GO" id="GO:0003700">
    <property type="term" value="F:DNA-binding transcription factor activity"/>
    <property type="evidence" value="ECO:0007669"/>
    <property type="project" value="InterPro"/>
</dbReference>
<evidence type="ECO:0000313" key="4">
    <source>
        <dbReference type="EMBL" id="ODH13658.1"/>
    </source>
</evidence>
<name>A0A1D2J5R8_PARBR</name>
<reference evidence="4 5" key="1">
    <citation type="submission" date="2016-06" db="EMBL/GenBank/DDBJ databases">
        <authorList>
            <person name="Kjaerup R.B."/>
            <person name="Dalgaard T.S."/>
            <person name="Juul-Madsen H.R."/>
        </authorList>
    </citation>
    <scope>NUCLEOTIDE SEQUENCE [LARGE SCALE GENOMIC DNA]</scope>
    <source>
        <strain evidence="4 5">Pb300</strain>
    </source>
</reference>
<dbReference type="InterPro" id="IPR047206">
    <property type="entry name" value="bHLHzip_scCBP1-like"/>
</dbReference>
<dbReference type="VEuPathDB" id="FungiDB:PABG_05504"/>
<dbReference type="PROSITE" id="PS50888">
    <property type="entry name" value="BHLH"/>
    <property type="match status" value="1"/>
</dbReference>
<keyword evidence="2" id="KW-0539">Nucleus</keyword>
<protein>
    <submittedName>
        <fullName evidence="4">Uncharacterized protein</fullName>
    </submittedName>
</protein>
<dbReference type="SMART" id="SM00353">
    <property type="entry name" value="HLH"/>
    <property type="match status" value="1"/>
</dbReference>
<dbReference type="InterPro" id="IPR036638">
    <property type="entry name" value="HLH_DNA-bd_sf"/>
</dbReference>
<feature type="region of interest" description="Disordered" evidence="3">
    <location>
        <begin position="294"/>
        <end position="313"/>
    </location>
</feature>
<dbReference type="OMA" id="KMVPGCE"/>
<proteinExistence type="predicted"/>
<dbReference type="PANTHER" id="PTHR47787:SF1">
    <property type="entry name" value="CENTROMERE-BINDING PROTEIN 1"/>
    <property type="match status" value="1"/>
</dbReference>
<dbReference type="Pfam" id="PF00010">
    <property type="entry name" value="HLH"/>
    <property type="match status" value="1"/>
</dbReference>
<dbReference type="GO" id="GO:0046983">
    <property type="term" value="F:protein dimerization activity"/>
    <property type="evidence" value="ECO:0007669"/>
    <property type="project" value="InterPro"/>
</dbReference>
<dbReference type="InterPro" id="IPR011598">
    <property type="entry name" value="bHLH_dom"/>
</dbReference>
<dbReference type="GO" id="GO:0003677">
    <property type="term" value="F:DNA binding"/>
    <property type="evidence" value="ECO:0007669"/>
    <property type="project" value="UniProtKB-KW"/>
</dbReference>
<dbReference type="AlphaFoldDB" id="A0A1D2J5R8"/>
<evidence type="ECO:0000256" key="2">
    <source>
        <dbReference type="ARBA" id="ARBA00023242"/>
    </source>
</evidence>
<dbReference type="SUPFAM" id="SSF47459">
    <property type="entry name" value="HLH, helix-loop-helix DNA-binding domain"/>
    <property type="match status" value="1"/>
</dbReference>
<dbReference type="CDD" id="cd11398">
    <property type="entry name" value="bHLHzip_scCBP1"/>
    <property type="match status" value="1"/>
</dbReference>
<sequence>MSDQQLPSTDASTGSNKRKREMMDAGDGQRLTRSSHGQNSNGNLQGAYHPFDHGLPNTTELSQIDQQLLQHVGNQNGVSVSVADDNAMTAKAALAAHGSESKYPPPGPSFESNAAALAHGLTFGHDDVNVNVAQVPMGNVNVHGHSTAAAVYAAREAQNINPKPTVGSAEWHTIRKNNHKEVERRRRETINEGINEIAKMVPGCEKAKGSILQRAIHYISKLQEETKDMAARWDTANMTTNHALAEIGAQNTKLKEEVNRRGEVAAKWMMRCKEAGLEFEDYEVDEKGLGMVEVDDGQGEAGQGQQVQQQEAM</sequence>
<organism evidence="4 5">
    <name type="scientific">Paracoccidioides brasiliensis</name>
    <dbReference type="NCBI Taxonomy" id="121759"/>
    <lineage>
        <taxon>Eukaryota</taxon>
        <taxon>Fungi</taxon>
        <taxon>Dikarya</taxon>
        <taxon>Ascomycota</taxon>
        <taxon>Pezizomycotina</taxon>
        <taxon>Eurotiomycetes</taxon>
        <taxon>Eurotiomycetidae</taxon>
        <taxon>Onygenales</taxon>
        <taxon>Ajellomycetaceae</taxon>
        <taxon>Paracoccidioides</taxon>
    </lineage>
</organism>
<dbReference type="GO" id="GO:0005634">
    <property type="term" value="C:nucleus"/>
    <property type="evidence" value="ECO:0007669"/>
    <property type="project" value="TreeGrafter"/>
</dbReference>
<feature type="compositionally biased region" description="Low complexity" evidence="3">
    <location>
        <begin position="303"/>
        <end position="313"/>
    </location>
</feature>
<dbReference type="VEuPathDB" id="FungiDB:PABG_05503"/>
<gene>
    <name evidence="4" type="ORF">ACO22_07035</name>
</gene>
<dbReference type="PANTHER" id="PTHR47787">
    <property type="entry name" value="CENTROMERE-BINDING PROTEIN 1"/>
    <property type="match status" value="1"/>
</dbReference>
<evidence type="ECO:0000256" key="1">
    <source>
        <dbReference type="ARBA" id="ARBA00023125"/>
    </source>
</evidence>
<accession>A0A1D2J5R8</accession>
<comment type="caution">
    <text evidence="4">The sequence shown here is derived from an EMBL/GenBank/DDBJ whole genome shotgun (WGS) entry which is preliminary data.</text>
</comment>
<dbReference type="VEuPathDB" id="FungiDB:PADG_05818"/>
<evidence type="ECO:0000313" key="5">
    <source>
        <dbReference type="Proteomes" id="UP000242814"/>
    </source>
</evidence>
<feature type="region of interest" description="Disordered" evidence="3">
    <location>
        <begin position="1"/>
        <end position="58"/>
    </location>
</feature>
<feature type="compositionally biased region" description="Polar residues" evidence="3">
    <location>
        <begin position="31"/>
        <end position="44"/>
    </location>
</feature>
<dbReference type="Proteomes" id="UP000242814">
    <property type="component" value="Unassembled WGS sequence"/>
</dbReference>
<feature type="compositionally biased region" description="Polar residues" evidence="3">
    <location>
        <begin position="1"/>
        <end position="15"/>
    </location>
</feature>